<proteinExistence type="predicted"/>
<dbReference type="EMBL" id="CP006773">
    <property type="protein sequence ID" value="AHD03231.1"/>
    <property type="molecule type" value="Genomic_DNA"/>
</dbReference>
<accession>V9VWU5</accession>
<dbReference type="PATRIC" id="fig|999552.6.peg.3413"/>
<evidence type="ECO:0000313" key="2">
    <source>
        <dbReference type="Proteomes" id="UP000018780"/>
    </source>
</evidence>
<protein>
    <submittedName>
        <fullName evidence="1">Uncharacterized protein</fullName>
    </submittedName>
</protein>
<name>V9VWU5_9RHOB</name>
<organism evidence="1 2">
    <name type="scientific">Leisingera methylohalidivorans DSM 14336</name>
    <dbReference type="NCBI Taxonomy" id="999552"/>
    <lineage>
        <taxon>Bacteria</taxon>
        <taxon>Pseudomonadati</taxon>
        <taxon>Pseudomonadota</taxon>
        <taxon>Alphaproteobacteria</taxon>
        <taxon>Rhodobacterales</taxon>
        <taxon>Roseobacteraceae</taxon>
        <taxon>Leisingera</taxon>
    </lineage>
</organism>
<dbReference type="STRING" id="999552.METH_17185"/>
<dbReference type="Proteomes" id="UP000018780">
    <property type="component" value="Chromosome"/>
</dbReference>
<gene>
    <name evidence="1" type="ORF">METH_17185</name>
</gene>
<sequence length="397" mass="42118">MILALAHAGQSAAQDSAALPELASAYLSEVIDAARAQASAAGTAGAPEIPELLAGDPRWVAPQAQPGIGPLIGHFAVHGTETAHISGVQLAGEAARVTAKVSYAELPDIDWPVTLDFLWLDGEWKIREVEPARRRALPADASPDEVLVAYLSDLKAAVERHSGLPPQSWLAQALQSRWIAGGGGYWRRAADCPRKRRADCMAAPLQGAGLWTALAQDRAVDARINDFRLHPQRPSGEVTVTTARRTYTAVDVFAATLERDKRHGWQITSLKRRQDTPAPAAINLEVETGSGLALVTSLLDALTGPGAPSQAELLADPGQVARYFADSREGRKAAARTMNLPLMLSAMGTDAASRTIAAEGPDRVRVDFATDRGGARSLLFSLVSTGDGPKIGEVLME</sequence>
<dbReference type="HOGENOM" id="CLU_694077_0_0_5"/>
<dbReference type="AlphaFoldDB" id="V9VWU5"/>
<reference evidence="1 2" key="1">
    <citation type="submission" date="2013-09" db="EMBL/GenBank/DDBJ databases">
        <authorList>
            <consortium name="DOE Joint Genome Institute"/>
            <person name="Klenk H.-P."/>
            <person name="Huntemann M."/>
            <person name="Han J."/>
            <person name="Chen A."/>
            <person name="Kyrpides N."/>
            <person name="Mavromatis K."/>
            <person name="Markowitz V."/>
            <person name="Palaniappan K."/>
            <person name="Ivanova N."/>
            <person name="Schaumberg A."/>
            <person name="Pati A."/>
            <person name="Liolios K."/>
            <person name="Nordberg H.P."/>
            <person name="Cantor M.N."/>
            <person name="Hua S.X."/>
            <person name="Woyke T."/>
        </authorList>
    </citation>
    <scope>NUCLEOTIDE SEQUENCE [LARGE SCALE GENOMIC DNA]</scope>
    <source>
        <strain evidence="1 2">DSM 14336</strain>
    </source>
</reference>
<evidence type="ECO:0000313" key="1">
    <source>
        <dbReference type="EMBL" id="AHD03231.1"/>
    </source>
</evidence>
<dbReference type="KEGG" id="lmd:METH_17185"/>
<keyword evidence="2" id="KW-1185">Reference proteome</keyword>